<proteinExistence type="predicted"/>
<evidence type="ECO:0000256" key="1">
    <source>
        <dbReference type="SAM" id="MobiDB-lite"/>
    </source>
</evidence>
<feature type="compositionally biased region" description="Polar residues" evidence="1">
    <location>
        <begin position="120"/>
        <end position="131"/>
    </location>
</feature>
<accession>A0A4R6YL00</accession>
<dbReference type="AlphaFoldDB" id="A0A4R6YL00"/>
<name>A0A4R6YL00_9GAMM</name>
<comment type="caution">
    <text evidence="2">The sequence shown here is derived from an EMBL/GenBank/DDBJ whole genome shotgun (WGS) entry which is preliminary data.</text>
</comment>
<dbReference type="InterPro" id="IPR005560">
    <property type="entry name" value="Csp_YhjQ"/>
</dbReference>
<dbReference type="Proteomes" id="UP000295293">
    <property type="component" value="Unassembled WGS sequence"/>
</dbReference>
<dbReference type="InterPro" id="IPR044543">
    <property type="entry name" value="YHJQ-like"/>
</dbReference>
<protein>
    <recommendedName>
        <fullName evidence="4">Ferredoxin</fullName>
    </recommendedName>
</protein>
<reference evidence="2 3" key="1">
    <citation type="submission" date="2019-03" db="EMBL/GenBank/DDBJ databases">
        <title>Genomic Encyclopedia of Type Strains, Phase IV (KMG-IV): sequencing the most valuable type-strain genomes for metagenomic binning, comparative biology and taxonomic classification.</title>
        <authorList>
            <person name="Goeker M."/>
        </authorList>
    </citation>
    <scope>NUCLEOTIDE SEQUENCE [LARGE SCALE GENOMIC DNA]</scope>
    <source>
        <strain evidence="2 3">DSM 21667</strain>
    </source>
</reference>
<dbReference type="PANTHER" id="PTHR37310">
    <property type="entry name" value="CYTOPLASMIC PROTEIN-RELATED"/>
    <property type="match status" value="1"/>
</dbReference>
<evidence type="ECO:0000313" key="2">
    <source>
        <dbReference type="EMBL" id="TDR37707.1"/>
    </source>
</evidence>
<evidence type="ECO:0008006" key="4">
    <source>
        <dbReference type="Google" id="ProtNLM"/>
    </source>
</evidence>
<dbReference type="PANTHER" id="PTHR37310:SF1">
    <property type="entry name" value="CYTOPLASMIC PROTEIN"/>
    <property type="match status" value="1"/>
</dbReference>
<dbReference type="CDD" id="cd08026">
    <property type="entry name" value="DUF326"/>
    <property type="match status" value="1"/>
</dbReference>
<gene>
    <name evidence="2" type="ORF">DFR29_1244</name>
</gene>
<dbReference type="RefSeq" id="WP_208113746.1">
    <property type="nucleotide sequence ID" value="NZ_SNZH01000024.1"/>
</dbReference>
<feature type="region of interest" description="Disordered" evidence="1">
    <location>
        <begin position="112"/>
        <end position="131"/>
    </location>
</feature>
<evidence type="ECO:0000313" key="3">
    <source>
        <dbReference type="Proteomes" id="UP000295293"/>
    </source>
</evidence>
<dbReference type="EMBL" id="SNZH01000024">
    <property type="protein sequence ID" value="TDR37707.1"/>
    <property type="molecule type" value="Genomic_DNA"/>
</dbReference>
<dbReference type="Pfam" id="PF03860">
    <property type="entry name" value="Csp"/>
    <property type="match status" value="1"/>
</dbReference>
<sequence length="131" mass="13723">MPHQTHTSTAMNDCIQQCLACYTTCQQTALTHCLELGGEHVEPTHFRLMIDCAEVCRSAAALMANGSAFHAAQCVVCADICRACAESCKRVGDMDNCVQACERCAESCEAMASGGGRSATGHTAGTSARAS</sequence>
<organism evidence="2 3">
    <name type="scientific">Tahibacter aquaticus</name>
    <dbReference type="NCBI Taxonomy" id="520092"/>
    <lineage>
        <taxon>Bacteria</taxon>
        <taxon>Pseudomonadati</taxon>
        <taxon>Pseudomonadota</taxon>
        <taxon>Gammaproteobacteria</taxon>
        <taxon>Lysobacterales</taxon>
        <taxon>Rhodanobacteraceae</taxon>
        <taxon>Tahibacter</taxon>
    </lineage>
</organism>
<keyword evidence="3" id="KW-1185">Reference proteome</keyword>
<dbReference type="Gene3D" id="1.20.1270.360">
    <property type="match status" value="1"/>
</dbReference>